<sequence length="571" mass="61262">MSSSPSDRSDGTAAASDPLRPSDHIDSAPVDDNDINQPALGVVGWLRWGWRQLTSMRVALVLLLILAIAAIPGSVFPQRTADPNGVVQYRQNNPDIFPVLDAMRMFDVYSSPWFSAIYLLLFVSLIGCIIPRIKHHAKALRALPPRTPARLGRLEHHRSVTRENGDAAAAIDVAEKQLKSLGYRVARYDRGTTWSVSAERGYWRETGNLLFHIALVGVLVTVGIGGGFAYTGQRVVIEGASYVNTLIDYNSINRGRFVADDTFQPYALTLDSFDVTYEDFGTPGAGQAGNFAANLSVRNVDGSTSKGTVRVNHPLHVGGDSVYLLGNGYAPTITVRNAEGDTVFSGPVEFLPQDSAMTSLGVVKVTDGMPEQLGMIGFLYPTPLKMKSGAYTSVHGALNLPLLTLDVYQGDLGVDGGKPVSVFELDTDGLEKLNGRTTDTESIELQPGETADLPNGLGTVTFENVSPKGAKDTLQSVKRYVSLQIHHDASAPWVLAFALLALAGLGLALFVPRRRMWVKATTADDGTHLEYAALARGDDPTLAAAVDDLVRGHERLLEAAAPEGSTPAKGA</sequence>
<feature type="transmembrane region" description="Helical" evidence="7">
    <location>
        <begin position="58"/>
        <end position="76"/>
    </location>
</feature>
<feature type="transmembrane region" description="Helical" evidence="7">
    <location>
        <begin position="113"/>
        <end position="133"/>
    </location>
</feature>
<evidence type="ECO:0000259" key="8">
    <source>
        <dbReference type="Pfam" id="PF05140"/>
    </source>
</evidence>
<dbReference type="PANTHER" id="PTHR31566:SF0">
    <property type="entry name" value="CYTOCHROME C BIOGENESIS PROTEIN CCS1, CHLOROPLASTIC"/>
    <property type="match status" value="1"/>
</dbReference>
<comment type="caution">
    <text evidence="9">The sequence shown here is derived from an EMBL/GenBank/DDBJ whole genome shotgun (WGS) entry which is preliminary data.</text>
</comment>
<dbReference type="RefSeq" id="WP_191712127.1">
    <property type="nucleotide sequence ID" value="NZ_JACSPX010000001.1"/>
</dbReference>
<keyword evidence="10" id="KW-1185">Reference proteome</keyword>
<keyword evidence="5 7" id="KW-0472">Membrane</keyword>
<keyword evidence="3" id="KW-0201">Cytochrome c-type biogenesis</keyword>
<proteinExistence type="predicted"/>
<reference evidence="9 10" key="1">
    <citation type="submission" date="2020-08" db="EMBL/GenBank/DDBJ databases">
        <title>A Genomic Blueprint of the Chicken Gut Microbiome.</title>
        <authorList>
            <person name="Gilroy R."/>
            <person name="Ravi A."/>
            <person name="Getino M."/>
            <person name="Pursley I."/>
            <person name="Horton D.L."/>
            <person name="Alikhan N.-F."/>
            <person name="Baker D."/>
            <person name="Gharbi K."/>
            <person name="Hall N."/>
            <person name="Watson M."/>
            <person name="Adriaenssens E.M."/>
            <person name="Foster-Nyarko E."/>
            <person name="Jarju S."/>
            <person name="Secka A."/>
            <person name="Antonio M."/>
            <person name="Oren A."/>
            <person name="Chaudhuri R."/>
            <person name="La Ragione R.M."/>
            <person name="Hildebrand F."/>
            <person name="Pallen M.J."/>
        </authorList>
    </citation>
    <scope>NUCLEOTIDE SEQUENCE [LARGE SCALE GENOMIC DNA]</scope>
    <source>
        <strain evidence="9 10">Re1</strain>
    </source>
</reference>
<evidence type="ECO:0000256" key="7">
    <source>
        <dbReference type="SAM" id="Phobius"/>
    </source>
</evidence>
<dbReference type="PANTHER" id="PTHR31566">
    <property type="entry name" value="CYTOCHROME C BIOGENESIS PROTEIN CCS1, CHLOROPLASTIC"/>
    <property type="match status" value="1"/>
</dbReference>
<evidence type="ECO:0000313" key="9">
    <source>
        <dbReference type="EMBL" id="MBD8011387.1"/>
    </source>
</evidence>
<comment type="subcellular location">
    <subcellularLocation>
        <location evidence="1">Membrane</location>
        <topology evidence="1">Multi-pass membrane protein</topology>
    </subcellularLocation>
</comment>
<evidence type="ECO:0000256" key="3">
    <source>
        <dbReference type="ARBA" id="ARBA00022748"/>
    </source>
</evidence>
<evidence type="ECO:0000256" key="6">
    <source>
        <dbReference type="SAM" id="MobiDB-lite"/>
    </source>
</evidence>
<evidence type="ECO:0000256" key="1">
    <source>
        <dbReference type="ARBA" id="ARBA00004141"/>
    </source>
</evidence>
<name>A0ABR8W2Z8_9MICO</name>
<evidence type="ECO:0000256" key="5">
    <source>
        <dbReference type="ARBA" id="ARBA00023136"/>
    </source>
</evidence>
<evidence type="ECO:0000256" key="4">
    <source>
        <dbReference type="ARBA" id="ARBA00022989"/>
    </source>
</evidence>
<feature type="domain" description="ResB-like" evidence="8">
    <location>
        <begin position="56"/>
        <end position="545"/>
    </location>
</feature>
<dbReference type="InterPro" id="IPR023494">
    <property type="entry name" value="Cyt_c_bgen_Ccs1/CcsB/ResB"/>
</dbReference>
<gene>
    <name evidence="9" type="ORF">H9633_03620</name>
</gene>
<feature type="region of interest" description="Disordered" evidence="6">
    <location>
        <begin position="1"/>
        <end position="32"/>
    </location>
</feature>
<dbReference type="InterPro" id="IPR007816">
    <property type="entry name" value="ResB-like_domain"/>
</dbReference>
<keyword evidence="4 7" id="KW-1133">Transmembrane helix</keyword>
<feature type="transmembrane region" description="Helical" evidence="7">
    <location>
        <begin position="209"/>
        <end position="230"/>
    </location>
</feature>
<dbReference type="Pfam" id="PF05140">
    <property type="entry name" value="ResB"/>
    <property type="match status" value="1"/>
</dbReference>
<organism evidence="9 10">
    <name type="scientific">Microbacterium commune</name>
    <dbReference type="NCBI Taxonomy" id="2762219"/>
    <lineage>
        <taxon>Bacteria</taxon>
        <taxon>Bacillati</taxon>
        <taxon>Actinomycetota</taxon>
        <taxon>Actinomycetes</taxon>
        <taxon>Micrococcales</taxon>
        <taxon>Microbacteriaceae</taxon>
        <taxon>Microbacterium</taxon>
    </lineage>
</organism>
<evidence type="ECO:0000313" key="10">
    <source>
        <dbReference type="Proteomes" id="UP000611521"/>
    </source>
</evidence>
<dbReference type="Proteomes" id="UP000611521">
    <property type="component" value="Unassembled WGS sequence"/>
</dbReference>
<accession>A0ABR8W2Z8</accession>
<dbReference type="EMBL" id="JACSPX010000001">
    <property type="protein sequence ID" value="MBD8011387.1"/>
    <property type="molecule type" value="Genomic_DNA"/>
</dbReference>
<protein>
    <submittedName>
        <fullName evidence="9">Cytochrome c biogenesis protein ResB</fullName>
    </submittedName>
</protein>
<keyword evidence="2 7" id="KW-0812">Transmembrane</keyword>
<evidence type="ECO:0000256" key="2">
    <source>
        <dbReference type="ARBA" id="ARBA00022692"/>
    </source>
</evidence>
<feature type="transmembrane region" description="Helical" evidence="7">
    <location>
        <begin position="491"/>
        <end position="511"/>
    </location>
</feature>